<comment type="caution">
    <text evidence="2">The sequence shown here is derived from an EMBL/GenBank/DDBJ whole genome shotgun (WGS) entry which is preliminary data.</text>
</comment>
<dbReference type="EMBL" id="RWGY01000004">
    <property type="protein sequence ID" value="TVU45431.1"/>
    <property type="molecule type" value="Genomic_DNA"/>
</dbReference>
<organism evidence="2 3">
    <name type="scientific">Eragrostis curvula</name>
    <name type="common">weeping love grass</name>
    <dbReference type="NCBI Taxonomy" id="38414"/>
    <lineage>
        <taxon>Eukaryota</taxon>
        <taxon>Viridiplantae</taxon>
        <taxon>Streptophyta</taxon>
        <taxon>Embryophyta</taxon>
        <taxon>Tracheophyta</taxon>
        <taxon>Spermatophyta</taxon>
        <taxon>Magnoliopsida</taxon>
        <taxon>Liliopsida</taxon>
        <taxon>Poales</taxon>
        <taxon>Poaceae</taxon>
        <taxon>PACMAD clade</taxon>
        <taxon>Chloridoideae</taxon>
        <taxon>Eragrostideae</taxon>
        <taxon>Eragrostidinae</taxon>
        <taxon>Eragrostis</taxon>
    </lineage>
</organism>
<sequence>MPARVTRHGRRPSAARPLERASRHGRVRKRASRPGRPGRGTTRTRPDRFLVSTIRVVACSRTLSPVRCAPNSFHFPLPPHTRREGEEQATASSSSCRRLERVDGMATSSSGDDSSDLVPPSYPEASLPSPSKPYLFLFPFFLFPPDLRGPSRSAEFD</sequence>
<proteinExistence type="predicted"/>
<dbReference type="AlphaFoldDB" id="A0A5J9WBS0"/>
<dbReference type="Gramene" id="TVU45431">
    <property type="protein sequence ID" value="TVU45431"/>
    <property type="gene ID" value="EJB05_04918"/>
</dbReference>
<protein>
    <submittedName>
        <fullName evidence="2">Uncharacterized protein</fullName>
    </submittedName>
</protein>
<feature type="region of interest" description="Disordered" evidence="1">
    <location>
        <begin position="70"/>
        <end position="128"/>
    </location>
</feature>
<name>A0A5J9WBS0_9POAL</name>
<evidence type="ECO:0000256" key="1">
    <source>
        <dbReference type="SAM" id="MobiDB-lite"/>
    </source>
</evidence>
<gene>
    <name evidence="2" type="ORF">EJB05_04918</name>
</gene>
<dbReference type="OrthoDB" id="10626265at2759"/>
<feature type="compositionally biased region" description="Basic residues" evidence="1">
    <location>
        <begin position="1"/>
        <end position="13"/>
    </location>
</feature>
<dbReference type="Proteomes" id="UP000324897">
    <property type="component" value="Chromosome 5"/>
</dbReference>
<feature type="region of interest" description="Disordered" evidence="1">
    <location>
        <begin position="1"/>
        <end position="47"/>
    </location>
</feature>
<evidence type="ECO:0000313" key="2">
    <source>
        <dbReference type="EMBL" id="TVU45431.1"/>
    </source>
</evidence>
<accession>A0A5J9WBS0</accession>
<reference evidence="2 3" key="1">
    <citation type="journal article" date="2019" name="Sci. Rep.">
        <title>A high-quality genome of Eragrostis curvula grass provides insights into Poaceae evolution and supports new strategies to enhance forage quality.</title>
        <authorList>
            <person name="Carballo J."/>
            <person name="Santos B.A.C.M."/>
            <person name="Zappacosta D."/>
            <person name="Garbus I."/>
            <person name="Selva J.P."/>
            <person name="Gallo C.A."/>
            <person name="Diaz A."/>
            <person name="Albertini E."/>
            <person name="Caccamo M."/>
            <person name="Echenique V."/>
        </authorList>
    </citation>
    <scope>NUCLEOTIDE SEQUENCE [LARGE SCALE GENOMIC DNA]</scope>
    <source>
        <strain evidence="3">cv. Victoria</strain>
        <tissue evidence="2">Leaf</tissue>
    </source>
</reference>
<keyword evidence="3" id="KW-1185">Reference proteome</keyword>
<feature type="compositionally biased region" description="Basic residues" evidence="1">
    <location>
        <begin position="23"/>
        <end position="33"/>
    </location>
</feature>
<evidence type="ECO:0000313" key="3">
    <source>
        <dbReference type="Proteomes" id="UP000324897"/>
    </source>
</evidence>
<feature type="non-terminal residue" evidence="2">
    <location>
        <position position="1"/>
    </location>
</feature>